<dbReference type="Pfam" id="PF13344">
    <property type="entry name" value="Hydrolase_6"/>
    <property type="match status" value="1"/>
</dbReference>
<comment type="caution">
    <text evidence="1">The sequence shown here is derived from an EMBL/GenBank/DDBJ whole genome shotgun (WGS) entry which is preliminary data.</text>
</comment>
<dbReference type="InterPro" id="IPR023214">
    <property type="entry name" value="HAD_sf"/>
</dbReference>
<evidence type="ECO:0000313" key="2">
    <source>
        <dbReference type="Proteomes" id="UP000772812"/>
    </source>
</evidence>
<dbReference type="PANTHER" id="PTHR19288:SF46">
    <property type="entry name" value="HALOACID DEHALOGENASE-LIKE HYDROLASE DOMAIN-CONTAINING PROTEIN 2"/>
    <property type="match status" value="1"/>
</dbReference>
<dbReference type="Pfam" id="PF13242">
    <property type="entry name" value="Hydrolase_like"/>
    <property type="match status" value="1"/>
</dbReference>
<accession>A0ABS1GG16</accession>
<dbReference type="RefSeq" id="WP_200673268.1">
    <property type="nucleotide sequence ID" value="NZ_JAACYA010000001.1"/>
</dbReference>
<protein>
    <submittedName>
        <fullName evidence="1">HAD hydrolase-like protein</fullName>
    </submittedName>
</protein>
<reference evidence="1 2" key="1">
    <citation type="journal article" date="2021" name="Syst. Appl. Microbiol.">
        <title>Persephonella atlantica sp. nov.: How to adapt to physico-chemical gradients in high temperature hydrothermal habitats.</title>
        <authorList>
            <person name="Francois D.X."/>
            <person name="Godfroy A."/>
            <person name="Mathien C."/>
            <person name="Aube J."/>
            <person name="Cathalot C."/>
            <person name="Lesongeur F."/>
            <person name="L'Haridon S."/>
            <person name="Philippon X."/>
            <person name="Roussel E.G."/>
        </authorList>
    </citation>
    <scope>NUCLEOTIDE SEQUENCE [LARGE SCALE GENOMIC DNA]</scope>
    <source>
        <strain evidence="1 2">MO1340</strain>
    </source>
</reference>
<gene>
    <name evidence="1" type="ORF">GWK41_02145</name>
</gene>
<dbReference type="PANTHER" id="PTHR19288">
    <property type="entry name" value="4-NITROPHENYLPHOSPHATASE-RELATED"/>
    <property type="match status" value="1"/>
</dbReference>
<organism evidence="1 2">
    <name type="scientific">Persephonella atlantica</name>
    <dbReference type="NCBI Taxonomy" id="2699429"/>
    <lineage>
        <taxon>Bacteria</taxon>
        <taxon>Pseudomonadati</taxon>
        <taxon>Aquificota</taxon>
        <taxon>Aquificia</taxon>
        <taxon>Aquificales</taxon>
        <taxon>Hydrogenothermaceae</taxon>
        <taxon>Persephonella</taxon>
    </lineage>
</organism>
<dbReference type="Proteomes" id="UP000772812">
    <property type="component" value="Unassembled WGS sequence"/>
</dbReference>
<dbReference type="InterPro" id="IPR036412">
    <property type="entry name" value="HAD-like_sf"/>
</dbReference>
<dbReference type="EMBL" id="JAACYA010000001">
    <property type="protein sequence ID" value="MBK3331867.1"/>
    <property type="molecule type" value="Genomic_DNA"/>
</dbReference>
<sequence>MEIKGFLIDLDGVLTKDEKFSPIDGAVSFIKFLKKKNIPFVIATSNSRFPPEEICRKLKVHGFDIEIDNIISPLVIAPEVLRREGIKSLFVVGSESLKDFLRRKGFKVIDSPEVDGILIGLDKKFNFQKMKIGTTALKIYGAKLYALNNNIISRDDDGLLFPGVGTVARMFSQTCQCNRDFKHFGKMGEEYNRVVFERLGKKEGVAMISDDIFVDLKGYKTLGLKTIFVTTGKYAEKEAKDKDFVDMIVHNLMEIPDRIKIDTKN</sequence>
<dbReference type="Gene3D" id="3.40.50.1000">
    <property type="entry name" value="HAD superfamily/HAD-like"/>
    <property type="match status" value="2"/>
</dbReference>
<name>A0ABS1GG16_9AQUI</name>
<dbReference type="SUPFAM" id="SSF56784">
    <property type="entry name" value="HAD-like"/>
    <property type="match status" value="1"/>
</dbReference>
<dbReference type="InterPro" id="IPR006357">
    <property type="entry name" value="HAD-SF_hydro_IIA"/>
</dbReference>
<keyword evidence="2" id="KW-1185">Reference proteome</keyword>
<proteinExistence type="predicted"/>
<evidence type="ECO:0000313" key="1">
    <source>
        <dbReference type="EMBL" id="MBK3331867.1"/>
    </source>
</evidence>